<evidence type="ECO:0000256" key="4">
    <source>
        <dbReference type="ARBA" id="ARBA00022695"/>
    </source>
</evidence>
<dbReference type="CDD" id="cd02541">
    <property type="entry name" value="UGPase_prokaryotic"/>
    <property type="match status" value="1"/>
</dbReference>
<keyword evidence="8" id="KW-1185">Reference proteome</keyword>
<dbReference type="EMBL" id="BLAH01000058">
    <property type="protein sequence ID" value="GES36299.1"/>
    <property type="molecule type" value="Genomic_DNA"/>
</dbReference>
<dbReference type="EC" id="2.7.7.9" evidence="2"/>
<dbReference type="InterPro" id="IPR005835">
    <property type="entry name" value="NTP_transferase_dom"/>
</dbReference>
<evidence type="ECO:0000256" key="1">
    <source>
        <dbReference type="ARBA" id="ARBA00006890"/>
    </source>
</evidence>
<protein>
    <recommendedName>
        <fullName evidence="2">UTP--glucose-1-phosphate uridylyltransferase</fullName>
        <ecNumber evidence="2">2.7.7.9</ecNumber>
    </recommendedName>
</protein>
<name>A0ABQ0YII3_9NOCA</name>
<evidence type="ECO:0000256" key="3">
    <source>
        <dbReference type="ARBA" id="ARBA00022679"/>
    </source>
</evidence>
<keyword evidence="3 7" id="KW-0808">Transferase</keyword>
<keyword evidence="4 7" id="KW-0548">Nucleotidyltransferase</keyword>
<dbReference type="InterPro" id="IPR029044">
    <property type="entry name" value="Nucleotide-diphossugar_trans"/>
</dbReference>
<dbReference type="SUPFAM" id="SSF53448">
    <property type="entry name" value="Nucleotide-diphospho-sugar transferases"/>
    <property type="match status" value="1"/>
</dbReference>
<organism evidence="7 8">
    <name type="scientific">Rhodococcus aetherivorans</name>
    <dbReference type="NCBI Taxonomy" id="191292"/>
    <lineage>
        <taxon>Bacteria</taxon>
        <taxon>Bacillati</taxon>
        <taxon>Actinomycetota</taxon>
        <taxon>Actinomycetes</taxon>
        <taxon>Mycobacteriales</taxon>
        <taxon>Nocardiaceae</taxon>
        <taxon>Rhodococcus</taxon>
    </lineage>
</organism>
<dbReference type="PANTHER" id="PTHR43197:SF1">
    <property type="entry name" value="UTP--GLUCOSE-1-PHOSPHATE URIDYLYLTRANSFERASE"/>
    <property type="match status" value="1"/>
</dbReference>
<dbReference type="Gene3D" id="3.90.550.10">
    <property type="entry name" value="Spore Coat Polysaccharide Biosynthesis Protein SpsA, Chain A"/>
    <property type="match status" value="1"/>
</dbReference>
<dbReference type="InterPro" id="IPR005771">
    <property type="entry name" value="GalU_uridylyltTrfase_bac/arc"/>
</dbReference>
<dbReference type="PANTHER" id="PTHR43197">
    <property type="entry name" value="UTP--GLUCOSE-1-PHOSPHATE URIDYLYLTRANSFERASE"/>
    <property type="match status" value="1"/>
</dbReference>
<comment type="catalytic activity">
    <reaction evidence="5">
        <text>alpha-D-glucose 1-phosphate + UTP + H(+) = UDP-alpha-D-glucose + diphosphate</text>
        <dbReference type="Rhea" id="RHEA:19889"/>
        <dbReference type="ChEBI" id="CHEBI:15378"/>
        <dbReference type="ChEBI" id="CHEBI:33019"/>
        <dbReference type="ChEBI" id="CHEBI:46398"/>
        <dbReference type="ChEBI" id="CHEBI:58601"/>
        <dbReference type="ChEBI" id="CHEBI:58885"/>
        <dbReference type="EC" id="2.7.7.9"/>
    </reaction>
</comment>
<evidence type="ECO:0000256" key="2">
    <source>
        <dbReference type="ARBA" id="ARBA00012415"/>
    </source>
</evidence>
<comment type="caution">
    <text evidence="7">The sequence shown here is derived from an EMBL/GenBank/DDBJ whole genome shotgun (WGS) entry which is preliminary data.</text>
</comment>
<evidence type="ECO:0000313" key="7">
    <source>
        <dbReference type="EMBL" id="GES36299.1"/>
    </source>
</evidence>
<sequence length="328" mass="34720">MSIRFVPIERRGVAMGELIAENPSVFKTAVVPAAGMGTRFLPATKTVPKELLPVVDTPGIELVASEAAESGAGRLVIVTAPGKAGVVAHFVEDLVLENHLAAKGKHHLLEKVRKAPRLLDVESVVQAEPLGLGHAVGCTEQALDDDEDAIAVLLPDDLVRPCGVLEVMARVRAERGGSVLCAIDVPKAQVSSYGVFEVQEVPGVANPDVMKVLGMVEKPKLEDAPSTLAAAGRYLLDRAIFDALRRVKPGVGGELQLTDAISLLIDEGHPVHVVVHRGSRHDLGNPGGYLRACVDSALASPEYGPMLRSWLTDRLKQIDPDAATGALQ</sequence>
<accession>A0ABQ0YII3</accession>
<evidence type="ECO:0000313" key="8">
    <source>
        <dbReference type="Proteomes" id="UP000325466"/>
    </source>
</evidence>
<comment type="similarity">
    <text evidence="1">Belongs to the UDPGP type 2 family.</text>
</comment>
<dbReference type="GO" id="GO:0003983">
    <property type="term" value="F:UTP:glucose-1-phosphate uridylyltransferase activity"/>
    <property type="evidence" value="ECO:0007669"/>
    <property type="project" value="UniProtKB-EC"/>
</dbReference>
<reference evidence="7 8" key="1">
    <citation type="journal article" date="2018" name="Biodegradation">
        <title>1,4-Dioxane degradation characteristics of Rhodococcus aetherivorans JCM 14343.</title>
        <authorList>
            <person name="Inoue D."/>
            <person name="Tsunoda T."/>
            <person name="Yamamoto N."/>
            <person name="Ike M."/>
            <person name="Sei K."/>
        </authorList>
    </citation>
    <scope>NUCLEOTIDE SEQUENCE [LARGE SCALE GENOMIC DNA]</scope>
    <source>
        <strain evidence="7 8">JCM 14343</strain>
    </source>
</reference>
<dbReference type="Proteomes" id="UP000325466">
    <property type="component" value="Unassembled WGS sequence"/>
</dbReference>
<evidence type="ECO:0000259" key="6">
    <source>
        <dbReference type="Pfam" id="PF00483"/>
    </source>
</evidence>
<proteinExistence type="inferred from homology"/>
<evidence type="ECO:0000256" key="5">
    <source>
        <dbReference type="ARBA" id="ARBA00048128"/>
    </source>
</evidence>
<dbReference type="Pfam" id="PF00483">
    <property type="entry name" value="NTP_transferase"/>
    <property type="match status" value="1"/>
</dbReference>
<gene>
    <name evidence="7" type="ORF">RAJCM14343_1550</name>
</gene>
<feature type="domain" description="Nucleotidyl transferase" evidence="6">
    <location>
        <begin position="29"/>
        <end position="293"/>
    </location>
</feature>